<dbReference type="Pfam" id="PF03372">
    <property type="entry name" value="Exo_endo_phos"/>
    <property type="match status" value="1"/>
</dbReference>
<keyword evidence="12" id="KW-0378">Hydrolase</keyword>
<dbReference type="InterPro" id="IPR003591">
    <property type="entry name" value="Leu-rich_rpt_typical-subtyp"/>
</dbReference>
<feature type="compositionally biased region" description="Polar residues" evidence="23">
    <location>
        <begin position="447"/>
        <end position="456"/>
    </location>
</feature>
<dbReference type="GO" id="GO:0005634">
    <property type="term" value="C:nucleus"/>
    <property type="evidence" value="ECO:0007669"/>
    <property type="project" value="UniProtKB-SubCell"/>
</dbReference>
<evidence type="ECO:0000256" key="18">
    <source>
        <dbReference type="ARBA" id="ARBA00023242"/>
    </source>
</evidence>
<evidence type="ECO:0000256" key="16">
    <source>
        <dbReference type="ARBA" id="ARBA00023015"/>
    </source>
</evidence>
<sequence>MTQHWQQQLLKYDMVRSSRSPFHRARQSALAARPTAKSAIAITDPNRVKAHEDTKEKEEEAHAENHPSSTVAPIAPAPRQTTTYRSENSWISLDMGGILLKNIPRTSALFTFNFLQSLFLNHNQLSSIPPEIASLRQLELLDISGNGLLSIPPELGMLTNLKELYLFDNLLQTLPPELGTLHQLDTIGIEGNPLEAYLKNLVQNGNTKALITHLRDSCPAPAPPPERMWRILQSEAERKAQEADPTAETLSVLCYNILCERAATESMYGYTPSWALAWDYRKELILTEVMNYDADILCLQEVDVAQYEDYFLTHLSAQDYEGVYSPKTKAHTMEESQRRAVDGCAIFYKSSKYQLVETHVVDFRRVAMQRADFKKTDDMFNRVLQRDDIGVVALLESKETGTRFIISNTHVFWDPKFCDVKLVQTALLMEEVEKFAARFARYPPRLPSTQEDGTTSRPPPTYSDGSKIPTVMCGDFNSGFESGIFEFMVNGTLPPDHEDFRGHKYGNYTSEGLRHRIGMKNAYGTADELPLTNYTSNFRGSIDHIFYSHNNLTVTSLLGEVDKGYLSKVVGFPNAHFPSDHICILAQFRVKPPKDAPSHPPPTFPSSNSRS</sequence>
<dbReference type="InterPro" id="IPR050410">
    <property type="entry name" value="CCR4/nocturin_mRNA_transcr"/>
</dbReference>
<keyword evidence="14" id="KW-0460">Magnesium</keyword>
<feature type="region of interest" description="Disordered" evidence="23">
    <location>
        <begin position="444"/>
        <end position="466"/>
    </location>
</feature>
<comment type="cofactor">
    <cofactor evidence="2">
        <name>Mg(2+)</name>
        <dbReference type="ChEBI" id="CHEBI:18420"/>
    </cofactor>
</comment>
<proteinExistence type="inferred from homology"/>
<dbReference type="EMBL" id="KQ085946">
    <property type="protein sequence ID" value="KLO14242.1"/>
    <property type="molecule type" value="Genomic_DNA"/>
</dbReference>
<dbReference type="Proteomes" id="UP000053477">
    <property type="component" value="Unassembled WGS sequence"/>
</dbReference>
<evidence type="ECO:0000256" key="9">
    <source>
        <dbReference type="ARBA" id="ARBA00022722"/>
    </source>
</evidence>
<evidence type="ECO:0000256" key="1">
    <source>
        <dbReference type="ARBA" id="ARBA00001663"/>
    </source>
</evidence>
<keyword evidence="9" id="KW-0540">Nuclease</keyword>
<keyword evidence="13" id="KW-0269">Exonuclease</keyword>
<evidence type="ECO:0000256" key="13">
    <source>
        <dbReference type="ARBA" id="ARBA00022839"/>
    </source>
</evidence>
<dbReference type="Gene3D" id="3.60.10.10">
    <property type="entry name" value="Endonuclease/exonuclease/phosphatase"/>
    <property type="match status" value="1"/>
</dbReference>
<keyword evidence="18" id="KW-0539">Nucleus</keyword>
<evidence type="ECO:0000256" key="10">
    <source>
        <dbReference type="ARBA" id="ARBA00022723"/>
    </source>
</evidence>
<keyword evidence="11" id="KW-0677">Repeat</keyword>
<dbReference type="InterPro" id="IPR036691">
    <property type="entry name" value="Endo/exonu/phosph_ase_sf"/>
</dbReference>
<evidence type="ECO:0000256" key="21">
    <source>
        <dbReference type="ARBA" id="ARBA00031469"/>
    </source>
</evidence>
<dbReference type="GO" id="GO:0004535">
    <property type="term" value="F:poly(A)-specific ribonuclease activity"/>
    <property type="evidence" value="ECO:0007669"/>
    <property type="project" value="UniProtKB-EC"/>
</dbReference>
<feature type="compositionally biased region" description="Basic and acidic residues" evidence="23">
    <location>
        <begin position="46"/>
        <end position="65"/>
    </location>
</feature>
<keyword evidence="7" id="KW-0963">Cytoplasm</keyword>
<evidence type="ECO:0000256" key="17">
    <source>
        <dbReference type="ARBA" id="ARBA00023163"/>
    </source>
</evidence>
<dbReference type="GO" id="GO:0005737">
    <property type="term" value="C:cytoplasm"/>
    <property type="evidence" value="ECO:0007669"/>
    <property type="project" value="UniProtKB-SubCell"/>
</dbReference>
<dbReference type="SUPFAM" id="SSF52058">
    <property type="entry name" value="L domain-like"/>
    <property type="match status" value="1"/>
</dbReference>
<dbReference type="PANTHER" id="PTHR12121">
    <property type="entry name" value="CARBON CATABOLITE REPRESSOR PROTEIN 4"/>
    <property type="match status" value="1"/>
</dbReference>
<organism evidence="25 26">
    <name type="scientific">Schizopora paradoxa</name>
    <dbReference type="NCBI Taxonomy" id="27342"/>
    <lineage>
        <taxon>Eukaryota</taxon>
        <taxon>Fungi</taxon>
        <taxon>Dikarya</taxon>
        <taxon>Basidiomycota</taxon>
        <taxon>Agaricomycotina</taxon>
        <taxon>Agaricomycetes</taxon>
        <taxon>Hymenochaetales</taxon>
        <taxon>Schizoporaceae</taxon>
        <taxon>Schizopora</taxon>
    </lineage>
</organism>
<keyword evidence="10" id="KW-0479">Metal-binding</keyword>
<comment type="similarity">
    <text evidence="5">Belongs to the CCR4/nocturin family.</text>
</comment>
<evidence type="ECO:0000256" key="6">
    <source>
        <dbReference type="ARBA" id="ARBA00012161"/>
    </source>
</evidence>
<evidence type="ECO:0000256" key="19">
    <source>
        <dbReference type="ARBA" id="ARBA00023475"/>
    </source>
</evidence>
<dbReference type="Pfam" id="PF13855">
    <property type="entry name" value="LRR_8"/>
    <property type="match status" value="1"/>
</dbReference>
<dbReference type="EC" id="3.1.13.4" evidence="6"/>
<accession>A0A0H2RRL0</accession>
<gene>
    <name evidence="25" type="ORF">SCHPADRAFT_826654</name>
</gene>
<evidence type="ECO:0000256" key="20">
    <source>
        <dbReference type="ARBA" id="ARBA00030493"/>
    </source>
</evidence>
<dbReference type="FunFam" id="3.60.10.10:FF:000037">
    <property type="entry name" value="Glucose-repressible alcohol dehydrogenase transcriptional effector"/>
    <property type="match status" value="1"/>
</dbReference>
<keyword evidence="16" id="KW-0805">Transcription regulation</keyword>
<evidence type="ECO:0000259" key="24">
    <source>
        <dbReference type="Pfam" id="PF03372"/>
    </source>
</evidence>
<keyword evidence="8" id="KW-0433">Leucine-rich repeat</keyword>
<feature type="domain" description="Endonuclease/exonuclease/phosphatase" evidence="24">
    <location>
        <begin position="255"/>
        <end position="581"/>
    </location>
</feature>
<evidence type="ECO:0000256" key="5">
    <source>
        <dbReference type="ARBA" id="ARBA00010774"/>
    </source>
</evidence>
<dbReference type="GO" id="GO:0046872">
    <property type="term" value="F:metal ion binding"/>
    <property type="evidence" value="ECO:0007669"/>
    <property type="project" value="UniProtKB-KW"/>
</dbReference>
<evidence type="ECO:0000256" key="15">
    <source>
        <dbReference type="ARBA" id="ARBA00022884"/>
    </source>
</evidence>
<evidence type="ECO:0000256" key="12">
    <source>
        <dbReference type="ARBA" id="ARBA00022801"/>
    </source>
</evidence>
<reference evidence="25 26" key="1">
    <citation type="submission" date="2015-04" db="EMBL/GenBank/DDBJ databases">
        <title>Complete genome sequence of Schizopora paradoxa KUC8140, a cosmopolitan wood degrader in East Asia.</title>
        <authorList>
            <consortium name="DOE Joint Genome Institute"/>
            <person name="Min B."/>
            <person name="Park H."/>
            <person name="Jang Y."/>
            <person name="Kim J.-J."/>
            <person name="Kim K.H."/>
            <person name="Pangilinan J."/>
            <person name="Lipzen A."/>
            <person name="Riley R."/>
            <person name="Grigoriev I.V."/>
            <person name="Spatafora J.W."/>
            <person name="Choi I.-G."/>
        </authorList>
    </citation>
    <scope>NUCLEOTIDE SEQUENCE [LARGE SCALE GENOMIC DNA]</scope>
    <source>
        <strain evidence="25 26">KUC8140</strain>
    </source>
</reference>
<protein>
    <recommendedName>
        <fullName evidence="19">CCR4-Not complex 3'-5'-exoribonuclease subunit Ccr4</fullName>
        <ecNumber evidence="6">3.1.13.4</ecNumber>
    </recommendedName>
    <alternativeName>
        <fullName evidence="20">Carbon catabolite repressor protein 4</fullName>
    </alternativeName>
    <alternativeName>
        <fullName evidence="21">Cytoplasmic deadenylase</fullName>
    </alternativeName>
    <alternativeName>
        <fullName evidence="22">Glucose-repressible alcohol dehydrogenase transcriptional effector</fullName>
    </alternativeName>
</protein>
<dbReference type="InParanoid" id="A0A0H2RRL0"/>
<comment type="catalytic activity">
    <reaction evidence="1">
        <text>Exonucleolytic cleavage of poly(A) to 5'-AMP.</text>
        <dbReference type="EC" id="3.1.13.4"/>
    </reaction>
</comment>
<evidence type="ECO:0000256" key="23">
    <source>
        <dbReference type="SAM" id="MobiDB-lite"/>
    </source>
</evidence>
<dbReference type="AlphaFoldDB" id="A0A0H2RRL0"/>
<dbReference type="OrthoDB" id="428734at2759"/>
<evidence type="ECO:0000256" key="14">
    <source>
        <dbReference type="ARBA" id="ARBA00022842"/>
    </source>
</evidence>
<dbReference type="InterPro" id="IPR032675">
    <property type="entry name" value="LRR_dom_sf"/>
</dbReference>
<dbReference type="PANTHER" id="PTHR12121:SF100">
    <property type="entry name" value="POLY(A)-SPECIFIC RIBONUCLEASE"/>
    <property type="match status" value="1"/>
</dbReference>
<dbReference type="PROSITE" id="PS51450">
    <property type="entry name" value="LRR"/>
    <property type="match status" value="2"/>
</dbReference>
<evidence type="ECO:0000256" key="11">
    <source>
        <dbReference type="ARBA" id="ARBA00022737"/>
    </source>
</evidence>
<dbReference type="InterPro" id="IPR005135">
    <property type="entry name" value="Endo/exonuclease/phosphatase"/>
</dbReference>
<name>A0A0H2RRL0_9AGAM</name>
<evidence type="ECO:0000256" key="2">
    <source>
        <dbReference type="ARBA" id="ARBA00001946"/>
    </source>
</evidence>
<keyword evidence="26" id="KW-1185">Reference proteome</keyword>
<dbReference type="CDD" id="cd09097">
    <property type="entry name" value="Deadenylase_CCR4"/>
    <property type="match status" value="1"/>
</dbReference>
<evidence type="ECO:0000313" key="26">
    <source>
        <dbReference type="Proteomes" id="UP000053477"/>
    </source>
</evidence>
<evidence type="ECO:0000256" key="4">
    <source>
        <dbReference type="ARBA" id="ARBA00004496"/>
    </source>
</evidence>
<evidence type="ECO:0000256" key="3">
    <source>
        <dbReference type="ARBA" id="ARBA00004123"/>
    </source>
</evidence>
<evidence type="ECO:0000313" key="25">
    <source>
        <dbReference type="EMBL" id="KLO14242.1"/>
    </source>
</evidence>
<keyword evidence="15" id="KW-0694">RNA-binding</keyword>
<evidence type="ECO:0000256" key="7">
    <source>
        <dbReference type="ARBA" id="ARBA00022490"/>
    </source>
</evidence>
<keyword evidence="17" id="KW-0804">Transcription</keyword>
<dbReference type="STRING" id="27342.A0A0H2RRL0"/>
<dbReference type="GO" id="GO:0003723">
    <property type="term" value="F:RNA binding"/>
    <property type="evidence" value="ECO:0007669"/>
    <property type="project" value="UniProtKB-KW"/>
</dbReference>
<evidence type="ECO:0000256" key="8">
    <source>
        <dbReference type="ARBA" id="ARBA00022614"/>
    </source>
</evidence>
<dbReference type="InterPro" id="IPR001611">
    <property type="entry name" value="Leu-rich_rpt"/>
</dbReference>
<evidence type="ECO:0000256" key="22">
    <source>
        <dbReference type="ARBA" id="ARBA00033317"/>
    </source>
</evidence>
<dbReference type="SMART" id="SM00369">
    <property type="entry name" value="LRR_TYP"/>
    <property type="match status" value="3"/>
</dbReference>
<feature type="region of interest" description="Disordered" evidence="23">
    <location>
        <begin position="44"/>
        <end position="79"/>
    </location>
</feature>
<comment type="subcellular location">
    <subcellularLocation>
        <location evidence="4">Cytoplasm</location>
    </subcellularLocation>
    <subcellularLocation>
        <location evidence="3">Nucleus</location>
    </subcellularLocation>
</comment>
<dbReference type="FunCoup" id="A0A0H2RRL0">
    <property type="interactions" value="456"/>
</dbReference>
<dbReference type="SUPFAM" id="SSF56219">
    <property type="entry name" value="DNase I-like"/>
    <property type="match status" value="1"/>
</dbReference>
<dbReference type="Pfam" id="PF00560">
    <property type="entry name" value="LRR_1"/>
    <property type="match status" value="1"/>
</dbReference>
<dbReference type="Gene3D" id="3.80.10.10">
    <property type="entry name" value="Ribonuclease Inhibitor"/>
    <property type="match status" value="1"/>
</dbReference>